<sequence length="336" mass="39118">MFGWLRDTLTNARSSFEHHHSITPSSVFHQQKQKQKERTSSDDDELNQSKDNSFYHNPYQSSGQMNYIDVPQQQYTNEHTYPTYLARQQISDSTNQTLDDQIHAKLLSLQQRSNQCQSYAHRQNNYAHRNRSITATTPSSTLHSSLILNRNEQRRRNNEERSDDDDEDDDDEDDDDDDDEEEEENDGDGDNGDDNDHHHTDDDRRSSSIENNLGIAGYYSGRYANIDEQFDLASVVLWYKNVMQSVKKFLPTGHNYIHSEKDEYNNHHYSISSKNSMLSKTTNQENILSNNENEQVTIPLSSSKVKWIDAVRTVTQLNQSIPNHIECYFSLQKINQ</sequence>
<feature type="compositionally biased region" description="Basic and acidic residues" evidence="1">
    <location>
        <begin position="194"/>
        <end position="207"/>
    </location>
</feature>
<dbReference type="Proteomes" id="UP000663856">
    <property type="component" value="Unassembled WGS sequence"/>
</dbReference>
<accession>A0A816Z9I2</accession>
<comment type="caution">
    <text evidence="3">The sequence shown here is derived from an EMBL/GenBank/DDBJ whole genome shotgun (WGS) entry which is preliminary data.</text>
</comment>
<name>A0A816Z9I2_9BILA</name>
<reference evidence="3" key="1">
    <citation type="submission" date="2021-02" db="EMBL/GenBank/DDBJ databases">
        <authorList>
            <person name="Nowell W R."/>
        </authorList>
    </citation>
    <scope>NUCLEOTIDE SEQUENCE</scope>
</reference>
<feature type="compositionally biased region" description="Acidic residues" evidence="1">
    <location>
        <begin position="161"/>
        <end position="193"/>
    </location>
</feature>
<evidence type="ECO:0000313" key="2">
    <source>
        <dbReference type="EMBL" id="CAF2077812.1"/>
    </source>
</evidence>
<feature type="region of interest" description="Disordered" evidence="1">
    <location>
        <begin position="16"/>
        <end position="64"/>
    </location>
</feature>
<dbReference type="AlphaFoldDB" id="A0A816Z9I2"/>
<evidence type="ECO:0000256" key="1">
    <source>
        <dbReference type="SAM" id="MobiDB-lite"/>
    </source>
</evidence>
<proteinExistence type="predicted"/>
<feature type="region of interest" description="Disordered" evidence="1">
    <location>
        <begin position="124"/>
        <end position="208"/>
    </location>
</feature>
<dbReference type="EMBL" id="CAJNRF010006037">
    <property type="protein sequence ID" value="CAF2077812.1"/>
    <property type="molecule type" value="Genomic_DNA"/>
</dbReference>
<evidence type="ECO:0000313" key="4">
    <source>
        <dbReference type="Proteomes" id="UP000663887"/>
    </source>
</evidence>
<protein>
    <submittedName>
        <fullName evidence="3">Uncharacterized protein</fullName>
    </submittedName>
</protein>
<dbReference type="Proteomes" id="UP000663887">
    <property type="component" value="Unassembled WGS sequence"/>
</dbReference>
<feature type="compositionally biased region" description="Polar residues" evidence="1">
    <location>
        <begin position="124"/>
        <end position="148"/>
    </location>
</feature>
<dbReference type="EMBL" id="CAJNRG010016509">
    <property type="protein sequence ID" value="CAF2202049.1"/>
    <property type="molecule type" value="Genomic_DNA"/>
</dbReference>
<evidence type="ECO:0000313" key="3">
    <source>
        <dbReference type="EMBL" id="CAF2202049.1"/>
    </source>
</evidence>
<gene>
    <name evidence="2" type="ORF">WKI299_LOCUS15502</name>
    <name evidence="3" type="ORF">XDN619_LOCUS32838</name>
</gene>
<feature type="compositionally biased region" description="Polar residues" evidence="1">
    <location>
        <begin position="49"/>
        <end position="64"/>
    </location>
</feature>
<organism evidence="3 4">
    <name type="scientific">Rotaria magnacalcarata</name>
    <dbReference type="NCBI Taxonomy" id="392030"/>
    <lineage>
        <taxon>Eukaryota</taxon>
        <taxon>Metazoa</taxon>
        <taxon>Spiralia</taxon>
        <taxon>Gnathifera</taxon>
        <taxon>Rotifera</taxon>
        <taxon>Eurotatoria</taxon>
        <taxon>Bdelloidea</taxon>
        <taxon>Philodinida</taxon>
        <taxon>Philodinidae</taxon>
        <taxon>Rotaria</taxon>
    </lineage>
</organism>
<feature type="compositionally biased region" description="Basic and acidic residues" evidence="1">
    <location>
        <begin position="151"/>
        <end position="160"/>
    </location>
</feature>